<dbReference type="EMBL" id="APMP01000038">
    <property type="protein sequence ID" value="ENZ80206.1"/>
    <property type="molecule type" value="Genomic_DNA"/>
</dbReference>
<evidence type="ECO:0000313" key="3">
    <source>
        <dbReference type="Proteomes" id="UP000013063"/>
    </source>
</evidence>
<dbReference type="InterPro" id="IPR001096">
    <property type="entry name" value="Peptidase_C13"/>
</dbReference>
<gene>
    <name evidence="2" type="ORF">OR37_03903</name>
</gene>
<evidence type="ECO:0000313" key="2">
    <source>
        <dbReference type="EMBL" id="ENZ80206.1"/>
    </source>
</evidence>
<keyword evidence="1" id="KW-0732">Signal</keyword>
<organism evidence="2 3">
    <name type="scientific">Caulobacter vibrioides OR37</name>
    <dbReference type="NCBI Taxonomy" id="1292034"/>
    <lineage>
        <taxon>Bacteria</taxon>
        <taxon>Pseudomonadati</taxon>
        <taxon>Pseudomonadota</taxon>
        <taxon>Alphaproteobacteria</taxon>
        <taxon>Caulobacterales</taxon>
        <taxon>Caulobacteraceae</taxon>
        <taxon>Caulobacter</taxon>
    </lineage>
</organism>
<evidence type="ECO:0008006" key="4">
    <source>
        <dbReference type="Google" id="ProtNLM"/>
    </source>
</evidence>
<dbReference type="RefSeq" id="WP_004624144.1">
    <property type="nucleotide sequence ID" value="NZ_APMP01000038.1"/>
</dbReference>
<proteinExistence type="predicted"/>
<dbReference type="Gene3D" id="3.40.50.1460">
    <property type="match status" value="1"/>
</dbReference>
<dbReference type="GO" id="GO:0006508">
    <property type="term" value="P:proteolysis"/>
    <property type="evidence" value="ECO:0007669"/>
    <property type="project" value="InterPro"/>
</dbReference>
<keyword evidence="3" id="KW-1185">Reference proteome</keyword>
<protein>
    <recommendedName>
        <fullName evidence="4">Peptidase C13 family</fullName>
    </recommendedName>
</protein>
<feature type="chain" id="PRO_5004347771" description="Peptidase C13 family" evidence="1">
    <location>
        <begin position="23"/>
        <end position="255"/>
    </location>
</feature>
<dbReference type="Pfam" id="PF01650">
    <property type="entry name" value="Peptidase_C13"/>
    <property type="match status" value="1"/>
</dbReference>
<dbReference type="PATRIC" id="fig|1292034.3.peg.3873"/>
<dbReference type="InterPro" id="IPR029030">
    <property type="entry name" value="Caspase-like_dom_sf"/>
</dbReference>
<dbReference type="SUPFAM" id="SSF52129">
    <property type="entry name" value="Caspase-like"/>
    <property type="match status" value="1"/>
</dbReference>
<feature type="signal peptide" evidence="1">
    <location>
        <begin position="1"/>
        <end position="22"/>
    </location>
</feature>
<comment type="caution">
    <text evidence="2">The sequence shown here is derived from an EMBL/GenBank/DDBJ whole genome shotgun (WGS) entry which is preliminary data.</text>
</comment>
<name>R0CUM1_CAUVI</name>
<dbReference type="eggNOG" id="COG4249">
    <property type="taxonomic scope" value="Bacteria"/>
</dbReference>
<dbReference type="STRING" id="1292034.OR37_03903"/>
<reference evidence="2 3" key="1">
    <citation type="journal article" date="2013" name="Genome Announc.">
        <title>Draft Genome Sequence for Caulobacter sp. Strain OR37, a Bacterium Tolerant to Heavy Metals.</title>
        <authorList>
            <person name="Utturkar S.M."/>
            <person name="Bollmann A."/>
            <person name="Brzoska R.M."/>
            <person name="Klingeman D.M."/>
            <person name="Epstein S.E."/>
            <person name="Palumbo A.V."/>
            <person name="Brown S.D."/>
        </authorList>
    </citation>
    <scope>NUCLEOTIDE SEQUENCE [LARGE SCALE GENOMIC DNA]</scope>
    <source>
        <strain evidence="2 3">OR37</strain>
    </source>
</reference>
<dbReference type="AlphaFoldDB" id="R0CUM1"/>
<dbReference type="OrthoDB" id="345222at2"/>
<dbReference type="Proteomes" id="UP000013063">
    <property type="component" value="Unassembled WGS sequence"/>
</dbReference>
<dbReference type="GO" id="GO:0008233">
    <property type="term" value="F:peptidase activity"/>
    <property type="evidence" value="ECO:0007669"/>
    <property type="project" value="InterPro"/>
</dbReference>
<accession>R0CUM1</accession>
<evidence type="ECO:0000256" key="1">
    <source>
        <dbReference type="SAM" id="SignalP"/>
    </source>
</evidence>
<sequence length="255" mass="27050" precursor="true">MRGAAAVIGLLALLIFSPAARASPFSNWTAVVVAGDAHAHSGGPTEAFDNARRDVSKTLVALGFDKADIQQFSTHPKRYPADAPGRSDAEAIYQALRTKAQTAKAGCLFYLSSHGGPEGAILGQELLRPQRLAAMLNDACPDRPSIVVISACFSGVFIPPLQRGDRLILTAARPDRASFGCGESDRYPYFDDCFLASASQAHDFAALGTATQACVARKETETGAEPASEPQMWIGPALRPLLPLYGFNHAPPKTP</sequence>